<dbReference type="Proteomes" id="UP000605148">
    <property type="component" value="Unassembled WGS sequence"/>
</dbReference>
<evidence type="ECO:0000313" key="2">
    <source>
        <dbReference type="Proteomes" id="UP000605148"/>
    </source>
</evidence>
<evidence type="ECO:0008006" key="3">
    <source>
        <dbReference type="Google" id="ProtNLM"/>
    </source>
</evidence>
<keyword evidence="2" id="KW-1185">Reference proteome</keyword>
<comment type="caution">
    <text evidence="1">The sequence shown here is derived from an EMBL/GenBank/DDBJ whole genome shotgun (WGS) entry which is preliminary data.</text>
</comment>
<name>A0A916TMP2_9HYPH</name>
<evidence type="ECO:0000313" key="1">
    <source>
        <dbReference type="EMBL" id="GGB61443.1"/>
    </source>
</evidence>
<dbReference type="OrthoDB" id="7677065at2"/>
<accession>A0A916TMP2</accession>
<reference evidence="1" key="1">
    <citation type="journal article" date="2014" name="Int. J. Syst. Evol. Microbiol.">
        <title>Complete genome sequence of Corynebacterium casei LMG S-19264T (=DSM 44701T), isolated from a smear-ripened cheese.</title>
        <authorList>
            <consortium name="US DOE Joint Genome Institute (JGI-PGF)"/>
            <person name="Walter F."/>
            <person name="Albersmeier A."/>
            <person name="Kalinowski J."/>
            <person name="Ruckert C."/>
        </authorList>
    </citation>
    <scope>NUCLEOTIDE SEQUENCE</scope>
    <source>
        <strain evidence="1">CGMCC 1.12426</strain>
    </source>
</reference>
<organism evidence="1 2">
    <name type="scientific">Roseibium aquae</name>
    <dbReference type="NCBI Taxonomy" id="1323746"/>
    <lineage>
        <taxon>Bacteria</taxon>
        <taxon>Pseudomonadati</taxon>
        <taxon>Pseudomonadota</taxon>
        <taxon>Alphaproteobacteria</taxon>
        <taxon>Hyphomicrobiales</taxon>
        <taxon>Stappiaceae</taxon>
        <taxon>Roseibium</taxon>
    </lineage>
</organism>
<proteinExistence type="predicted"/>
<dbReference type="AlphaFoldDB" id="A0A916TMP2"/>
<sequence length="137" mass="15714">MSTRTNIPFPYLAFGNETFRGTFEFWRPDRLTANAEVKVTDDIETVQSMFWNHAERAFENHLAFVEKRLKADLDCAEDLGHCGRPEDAINRLGTFFTEMVTDYTEHAKHQIKEFQPDALEDLGSGGRIKREAKEGDG</sequence>
<reference evidence="1" key="2">
    <citation type="submission" date="2020-09" db="EMBL/GenBank/DDBJ databases">
        <authorList>
            <person name="Sun Q."/>
            <person name="Zhou Y."/>
        </authorList>
    </citation>
    <scope>NUCLEOTIDE SEQUENCE</scope>
    <source>
        <strain evidence="1">CGMCC 1.12426</strain>
    </source>
</reference>
<protein>
    <recommendedName>
        <fullName evidence="3">Phasin protein</fullName>
    </recommendedName>
</protein>
<dbReference type="EMBL" id="BMFA01000015">
    <property type="protein sequence ID" value="GGB61443.1"/>
    <property type="molecule type" value="Genomic_DNA"/>
</dbReference>
<gene>
    <name evidence="1" type="ORF">GCM10011316_36760</name>
</gene>
<dbReference type="RefSeq" id="WP_150497612.1">
    <property type="nucleotide sequence ID" value="NZ_BMFA01000015.1"/>
</dbReference>